<name>A0A1G4ARD7_9PEZI</name>
<evidence type="ECO:0000256" key="1">
    <source>
        <dbReference type="SAM" id="MobiDB-lite"/>
    </source>
</evidence>
<evidence type="ECO:0000313" key="3">
    <source>
        <dbReference type="Proteomes" id="UP000176998"/>
    </source>
</evidence>
<dbReference type="Proteomes" id="UP000176998">
    <property type="component" value="Unassembled WGS sequence"/>
</dbReference>
<keyword evidence="3" id="KW-1185">Reference proteome</keyword>
<dbReference type="AlphaFoldDB" id="A0A1G4ARD7"/>
<dbReference type="EMBL" id="MJBS01000173">
    <property type="protein sequence ID" value="OHE91720.1"/>
    <property type="molecule type" value="Genomic_DNA"/>
</dbReference>
<organism evidence="2 3">
    <name type="scientific">Colletotrichum orchidophilum</name>
    <dbReference type="NCBI Taxonomy" id="1209926"/>
    <lineage>
        <taxon>Eukaryota</taxon>
        <taxon>Fungi</taxon>
        <taxon>Dikarya</taxon>
        <taxon>Ascomycota</taxon>
        <taxon>Pezizomycotina</taxon>
        <taxon>Sordariomycetes</taxon>
        <taxon>Hypocreomycetidae</taxon>
        <taxon>Glomerellales</taxon>
        <taxon>Glomerellaceae</taxon>
        <taxon>Colletotrichum</taxon>
    </lineage>
</organism>
<evidence type="ECO:0000313" key="2">
    <source>
        <dbReference type="EMBL" id="OHE91720.1"/>
    </source>
</evidence>
<reference evidence="2 3" key="1">
    <citation type="submission" date="2016-09" db="EMBL/GenBank/DDBJ databases">
        <authorList>
            <person name="Capua I."/>
            <person name="De Benedictis P."/>
            <person name="Joannis T."/>
            <person name="Lombin L.H."/>
            <person name="Cattoli G."/>
        </authorList>
    </citation>
    <scope>NUCLEOTIDE SEQUENCE [LARGE SCALE GENOMIC DNA]</scope>
    <source>
        <strain evidence="2 3">IMI 309357</strain>
    </source>
</reference>
<gene>
    <name evidence="2" type="ORF">CORC01_13011</name>
</gene>
<proteinExistence type="predicted"/>
<protein>
    <submittedName>
        <fullName evidence="2">Uncharacterized protein</fullName>
    </submittedName>
</protein>
<accession>A0A1G4ARD7</accession>
<dbReference type="RefSeq" id="XP_022468892.1">
    <property type="nucleotide sequence ID" value="XM_022624629.1"/>
</dbReference>
<feature type="region of interest" description="Disordered" evidence="1">
    <location>
        <begin position="116"/>
        <end position="137"/>
    </location>
</feature>
<dbReference type="GeneID" id="34566139"/>
<comment type="caution">
    <text evidence="2">The sequence shown here is derived from an EMBL/GenBank/DDBJ whole genome shotgun (WGS) entry which is preliminary data.</text>
</comment>
<sequence length="151" mass="16461">MQIVALTSNSLLYPIRVVNSQTVLQLLVCGRSQCIVGRRLLVPQRQTPASSIFISQPAWAREASSSASSSVAKTLHGFGEPSSLEDLGPVLFHIRSDALLHHNPRHHQHITIPYHQRKLHGPPAPGSPAALQPFSHPEKPLVRSECLVPGV</sequence>